<comment type="caution">
    <text evidence="11">The sequence shown here is derived from an EMBL/GenBank/DDBJ whole genome shotgun (WGS) entry which is preliminary data.</text>
</comment>
<evidence type="ECO:0000256" key="4">
    <source>
        <dbReference type="ARBA" id="ARBA00022475"/>
    </source>
</evidence>
<keyword evidence="7" id="KW-0653">Protein transport</keyword>
<dbReference type="RefSeq" id="WP_184343759.1">
    <property type="nucleotide sequence ID" value="NZ_JACHIG010000014.1"/>
</dbReference>
<evidence type="ECO:0000256" key="3">
    <source>
        <dbReference type="ARBA" id="ARBA00022448"/>
    </source>
</evidence>
<evidence type="ECO:0000256" key="5">
    <source>
        <dbReference type="ARBA" id="ARBA00022519"/>
    </source>
</evidence>
<sequence length="288" mass="31356">MTAGISRQHAEMQMARMGVVRARQLAEAGIAVAVHPMIKAGDPLLRRKVSEVEAFEAQLTTEERRLNLNALLTDDKLPILERILMSWGFPITDAQDIAASLMDWKDPDDLKRRPGSAERLDYEFAGRSGLPLNRPFTSLDEVELVARMDEVRAAKPDWRTWFTLRGSGQLDINTAPAEIIAAVTGASLENATMMVNTRNGLDGLPQTQDDMPYQTIEAATSMLGIAAAVAANPGLLQMLTLQGSTRHIESIGQAGEVRCGIGVVLTMNGGAPRIAEWSEFPVKGPEKP</sequence>
<dbReference type="AlphaFoldDB" id="A0A7W7YFH0"/>
<comment type="similarity">
    <text evidence="2">Belongs to the GSP K family.</text>
</comment>
<dbReference type="Pfam" id="PF21687">
    <property type="entry name" value="T2SSK_1st"/>
    <property type="match status" value="1"/>
</dbReference>
<dbReference type="InterPro" id="IPR038072">
    <property type="entry name" value="GspK_central_sf"/>
</dbReference>
<evidence type="ECO:0000313" key="12">
    <source>
        <dbReference type="Proteomes" id="UP000590740"/>
    </source>
</evidence>
<keyword evidence="3" id="KW-0813">Transport</keyword>
<accession>A0A7W7YFH0</accession>
<evidence type="ECO:0000256" key="6">
    <source>
        <dbReference type="ARBA" id="ARBA00022692"/>
    </source>
</evidence>
<dbReference type="PANTHER" id="PTHR38831:SF2">
    <property type="entry name" value="TYPE II SECRETION SYSTEM PROTEIN K"/>
    <property type="match status" value="1"/>
</dbReference>
<evidence type="ECO:0000259" key="10">
    <source>
        <dbReference type="Pfam" id="PF21687"/>
    </source>
</evidence>
<reference evidence="11 12" key="1">
    <citation type="submission" date="2020-08" db="EMBL/GenBank/DDBJ databases">
        <title>Genomic Encyclopedia of Type Strains, Phase IV (KMG-IV): sequencing the most valuable type-strain genomes for metagenomic binning, comparative biology and taxonomic classification.</title>
        <authorList>
            <person name="Goeker M."/>
        </authorList>
    </citation>
    <scope>NUCLEOTIDE SEQUENCE [LARGE SCALE GENOMIC DNA]</scope>
    <source>
        <strain evidence="11 12">DSM 12252</strain>
    </source>
</reference>
<dbReference type="Gene3D" id="1.10.40.60">
    <property type="entry name" value="EpsJ-like"/>
    <property type="match status" value="1"/>
</dbReference>
<dbReference type="PANTHER" id="PTHR38831">
    <property type="entry name" value="TYPE II SECRETION SYSTEM PROTEIN K"/>
    <property type="match status" value="1"/>
</dbReference>
<evidence type="ECO:0000256" key="8">
    <source>
        <dbReference type="ARBA" id="ARBA00022989"/>
    </source>
</evidence>
<evidence type="ECO:0000256" key="2">
    <source>
        <dbReference type="ARBA" id="ARBA00007246"/>
    </source>
</evidence>
<evidence type="ECO:0000256" key="9">
    <source>
        <dbReference type="ARBA" id="ARBA00023136"/>
    </source>
</evidence>
<gene>
    <name evidence="11" type="ORF">HNQ65_004815</name>
</gene>
<name>A0A7W7YFH0_9BACT</name>
<feature type="domain" description="T2SS protein K first SAM-like" evidence="10">
    <location>
        <begin position="65"/>
        <end position="150"/>
    </location>
</feature>
<keyword evidence="6" id="KW-0812">Transmembrane</keyword>
<keyword evidence="4" id="KW-1003">Cell membrane</keyword>
<dbReference type="InterPro" id="IPR005628">
    <property type="entry name" value="GspK"/>
</dbReference>
<dbReference type="InterPro" id="IPR049031">
    <property type="entry name" value="T2SSK_SAM-like_1st"/>
</dbReference>
<dbReference type="EMBL" id="JACHIG010000014">
    <property type="protein sequence ID" value="MBB5035206.1"/>
    <property type="molecule type" value="Genomic_DNA"/>
</dbReference>
<dbReference type="SUPFAM" id="SSF158544">
    <property type="entry name" value="GspK insert domain-like"/>
    <property type="match status" value="1"/>
</dbReference>
<dbReference type="GO" id="GO:0005886">
    <property type="term" value="C:plasma membrane"/>
    <property type="evidence" value="ECO:0007669"/>
    <property type="project" value="UniProtKB-SubCell"/>
</dbReference>
<keyword evidence="8" id="KW-1133">Transmembrane helix</keyword>
<proteinExistence type="inferred from homology"/>
<protein>
    <recommendedName>
        <fullName evidence="10">T2SS protein K first SAM-like domain-containing protein</fullName>
    </recommendedName>
</protein>
<dbReference type="GO" id="GO:0009306">
    <property type="term" value="P:protein secretion"/>
    <property type="evidence" value="ECO:0007669"/>
    <property type="project" value="InterPro"/>
</dbReference>
<keyword evidence="12" id="KW-1185">Reference proteome</keyword>
<comment type="subcellular location">
    <subcellularLocation>
        <location evidence="1">Cell inner membrane</location>
    </subcellularLocation>
</comment>
<keyword evidence="5" id="KW-0997">Cell inner membrane</keyword>
<organism evidence="11 12">
    <name type="scientific">Prosthecobacter vanneervenii</name>
    <dbReference type="NCBI Taxonomy" id="48466"/>
    <lineage>
        <taxon>Bacteria</taxon>
        <taxon>Pseudomonadati</taxon>
        <taxon>Verrucomicrobiota</taxon>
        <taxon>Verrucomicrobiia</taxon>
        <taxon>Verrucomicrobiales</taxon>
        <taxon>Verrucomicrobiaceae</taxon>
        <taxon>Prosthecobacter</taxon>
    </lineage>
</organism>
<evidence type="ECO:0000313" key="11">
    <source>
        <dbReference type="EMBL" id="MBB5035206.1"/>
    </source>
</evidence>
<keyword evidence="9" id="KW-0472">Membrane</keyword>
<dbReference type="Proteomes" id="UP000590740">
    <property type="component" value="Unassembled WGS sequence"/>
</dbReference>
<evidence type="ECO:0000256" key="7">
    <source>
        <dbReference type="ARBA" id="ARBA00022927"/>
    </source>
</evidence>
<evidence type="ECO:0000256" key="1">
    <source>
        <dbReference type="ARBA" id="ARBA00004533"/>
    </source>
</evidence>